<keyword evidence="2" id="KW-0472">Membrane</keyword>
<protein>
    <submittedName>
        <fullName evidence="4">Ubiquinone biosynthesis protein</fullName>
    </submittedName>
</protein>
<dbReference type="Proteomes" id="UP000076023">
    <property type="component" value="Unassembled WGS sequence"/>
</dbReference>
<comment type="similarity">
    <text evidence="1">Belongs to the protein kinase superfamily. ADCK protein kinase family.</text>
</comment>
<reference evidence="5" key="1">
    <citation type="journal article" date="2017" name="Genome Announc.">
        <title>Draft Genome Sequence of Terrimicrobium sacchariphilum NM-5T, a Facultative Anaerobic Soil Bacterium of the Class Spartobacteria.</title>
        <authorList>
            <person name="Qiu Y.L."/>
            <person name="Tourlousse D.M."/>
            <person name="Matsuura N."/>
            <person name="Ohashi A."/>
            <person name="Sekiguchi Y."/>
        </authorList>
    </citation>
    <scope>NUCLEOTIDE SEQUENCE [LARGE SCALE GENOMIC DNA]</scope>
    <source>
        <strain evidence="5">NM-5</strain>
    </source>
</reference>
<dbReference type="OrthoDB" id="9795390at2"/>
<dbReference type="PANTHER" id="PTHR10566">
    <property type="entry name" value="CHAPERONE-ACTIVITY OF BC1 COMPLEX CABC1 -RELATED"/>
    <property type="match status" value="1"/>
</dbReference>
<keyword evidence="2" id="KW-1133">Transmembrane helix</keyword>
<dbReference type="InterPro" id="IPR011009">
    <property type="entry name" value="Kinase-like_dom_sf"/>
</dbReference>
<proteinExistence type="inferred from homology"/>
<sequence length="568" mass="63801">MILDQLKSAVEFANNLPRYREIIGILWKYGFADVLKLVALQRVLGLEDATITLREDGVLSKPLPVRMRMALEELGPTFIKFGQIISSRRDLVDDEYFVELTKLQSQVPPFATSTAREIIESELNISIDEVFSSFQDKPVGSASIAQVHAGTLKENGTKVAIKVQRPDIQKVVELDLSILHDIARFVDKHVPEISGLNPVGVVAEFASTLVKELDFSHEASNAERFGKQFADDPTIRVPKIYRDLTSTRVLTMDFLAGVNVYDEKRLQKNDIDPSVLARNITELIYKQIFEFGFFHGDPHPGNMLVMKDGAIGLLDYGMMGSFTPPFRTSIAQLIAGLAEKNHQQVMRSILDMSEEGFASNTAKMLNDVEEFSGTHLNRPLREIRLEVVLNKLLEMLRNNHLRMKGSFYLGIKALTQVEAVGRTLDPDLNFIKQGEPYAIKLMQGKYHPHRLMMLLQRWASEGLDFLDTFPGDFRNLYQQIKHGKVSIPLQHKIDPEGFEPLRKTLDSIANRLTNAILAASVLICSSILIHSGIPPKIGDVPVIGLAGLIWGFFMCLRMVLSIWKHGGL</sequence>
<comment type="caution">
    <text evidence="4">The sequence shown here is derived from an EMBL/GenBank/DDBJ whole genome shotgun (WGS) entry which is preliminary data.</text>
</comment>
<dbReference type="InterPro" id="IPR004147">
    <property type="entry name" value="ABC1_dom"/>
</dbReference>
<dbReference type="AlphaFoldDB" id="A0A146GC83"/>
<accession>A0A146GC83</accession>
<gene>
    <name evidence="4" type="ORF">TSACC_22592</name>
</gene>
<dbReference type="Pfam" id="PF03109">
    <property type="entry name" value="ABC1"/>
    <property type="match status" value="1"/>
</dbReference>
<evidence type="ECO:0000313" key="5">
    <source>
        <dbReference type="Proteomes" id="UP000076023"/>
    </source>
</evidence>
<keyword evidence="2" id="KW-0812">Transmembrane</keyword>
<evidence type="ECO:0000259" key="3">
    <source>
        <dbReference type="Pfam" id="PF03109"/>
    </source>
</evidence>
<feature type="domain" description="ABC1 atypical kinase-like" evidence="3">
    <location>
        <begin position="102"/>
        <end position="347"/>
    </location>
</feature>
<dbReference type="CDD" id="cd05121">
    <property type="entry name" value="ABC1_ADCK3-like"/>
    <property type="match status" value="1"/>
</dbReference>
<dbReference type="InParanoid" id="A0A146GC83"/>
<dbReference type="STRING" id="690879.TSACC_22592"/>
<keyword evidence="5" id="KW-1185">Reference proteome</keyword>
<dbReference type="SUPFAM" id="SSF56112">
    <property type="entry name" value="Protein kinase-like (PK-like)"/>
    <property type="match status" value="1"/>
</dbReference>
<evidence type="ECO:0000256" key="2">
    <source>
        <dbReference type="SAM" id="Phobius"/>
    </source>
</evidence>
<dbReference type="EMBL" id="BDCO01000002">
    <property type="protein sequence ID" value="GAT34168.1"/>
    <property type="molecule type" value="Genomic_DNA"/>
</dbReference>
<organism evidence="4 5">
    <name type="scientific">Terrimicrobium sacchariphilum</name>
    <dbReference type="NCBI Taxonomy" id="690879"/>
    <lineage>
        <taxon>Bacteria</taxon>
        <taxon>Pseudomonadati</taxon>
        <taxon>Verrucomicrobiota</taxon>
        <taxon>Terrimicrobiia</taxon>
        <taxon>Terrimicrobiales</taxon>
        <taxon>Terrimicrobiaceae</taxon>
        <taxon>Terrimicrobium</taxon>
    </lineage>
</organism>
<feature type="transmembrane region" description="Helical" evidence="2">
    <location>
        <begin position="542"/>
        <end position="563"/>
    </location>
</feature>
<dbReference type="RefSeq" id="WP_075079824.1">
    <property type="nucleotide sequence ID" value="NZ_BDCO01000002.1"/>
</dbReference>
<keyword evidence="4" id="KW-0830">Ubiquinone</keyword>
<evidence type="ECO:0000313" key="4">
    <source>
        <dbReference type="EMBL" id="GAT34168.1"/>
    </source>
</evidence>
<name>A0A146GC83_TERSA</name>
<dbReference type="PANTHER" id="PTHR10566:SF113">
    <property type="entry name" value="PROTEIN ACTIVITY OF BC1 COMPLEX KINASE 7, CHLOROPLASTIC"/>
    <property type="match status" value="1"/>
</dbReference>
<dbReference type="InterPro" id="IPR050154">
    <property type="entry name" value="UbiB_kinase"/>
</dbReference>
<evidence type="ECO:0000256" key="1">
    <source>
        <dbReference type="ARBA" id="ARBA00009670"/>
    </source>
</evidence>
<dbReference type="FunCoup" id="A0A146GC83">
    <property type="interactions" value="354"/>
</dbReference>
<feature type="transmembrane region" description="Helical" evidence="2">
    <location>
        <begin position="512"/>
        <end position="530"/>
    </location>
</feature>